<dbReference type="GO" id="GO:0004719">
    <property type="term" value="F:protein-L-isoaspartate (D-aspartate) O-methyltransferase activity"/>
    <property type="evidence" value="ECO:0007669"/>
    <property type="project" value="UniProtKB-UniRule"/>
</dbReference>
<evidence type="ECO:0000313" key="8">
    <source>
        <dbReference type="EMBL" id="KIG14421.1"/>
    </source>
</evidence>
<organism evidence="8 9">
    <name type="scientific">Enhygromyxa salina</name>
    <dbReference type="NCBI Taxonomy" id="215803"/>
    <lineage>
        <taxon>Bacteria</taxon>
        <taxon>Pseudomonadati</taxon>
        <taxon>Myxococcota</taxon>
        <taxon>Polyangia</taxon>
        <taxon>Nannocystales</taxon>
        <taxon>Nannocystaceae</taxon>
        <taxon>Enhygromyxa</taxon>
    </lineage>
</organism>
<dbReference type="GO" id="GO:0030091">
    <property type="term" value="P:protein repair"/>
    <property type="evidence" value="ECO:0007669"/>
    <property type="project" value="UniProtKB-UniRule"/>
</dbReference>
<evidence type="ECO:0000256" key="4">
    <source>
        <dbReference type="ARBA" id="ARBA00022603"/>
    </source>
</evidence>
<dbReference type="NCBIfam" id="TIGR00080">
    <property type="entry name" value="pimt"/>
    <property type="match status" value="1"/>
</dbReference>
<dbReference type="InterPro" id="IPR029063">
    <property type="entry name" value="SAM-dependent_MTases_sf"/>
</dbReference>
<dbReference type="PANTHER" id="PTHR11579:SF0">
    <property type="entry name" value="PROTEIN-L-ISOASPARTATE(D-ASPARTATE) O-METHYLTRANSFERASE"/>
    <property type="match status" value="1"/>
</dbReference>
<gene>
    <name evidence="7" type="primary">pcm</name>
    <name evidence="8" type="ORF">DB30_06764</name>
</gene>
<dbReference type="EC" id="2.1.1.77" evidence="7"/>
<dbReference type="CDD" id="cd02440">
    <property type="entry name" value="AdoMet_MTases"/>
    <property type="match status" value="1"/>
</dbReference>
<keyword evidence="4 7" id="KW-0489">Methyltransferase</keyword>
<dbReference type="FunFam" id="3.40.50.150:FF:000010">
    <property type="entry name" value="Protein-L-isoaspartate O-methyltransferase"/>
    <property type="match status" value="1"/>
</dbReference>
<keyword evidence="3 7" id="KW-0963">Cytoplasm</keyword>
<keyword evidence="5 7" id="KW-0808">Transferase</keyword>
<evidence type="ECO:0000256" key="3">
    <source>
        <dbReference type="ARBA" id="ARBA00022490"/>
    </source>
</evidence>
<dbReference type="SUPFAM" id="SSF53335">
    <property type="entry name" value="S-adenosyl-L-methionine-dependent methyltransferases"/>
    <property type="match status" value="1"/>
</dbReference>
<reference evidence="8 9" key="1">
    <citation type="submission" date="2014-12" db="EMBL/GenBank/DDBJ databases">
        <title>Genome assembly of Enhygromyxa salina DSM 15201.</title>
        <authorList>
            <person name="Sharma G."/>
            <person name="Subramanian S."/>
        </authorList>
    </citation>
    <scope>NUCLEOTIDE SEQUENCE [LARGE SCALE GENOMIC DNA]</scope>
    <source>
        <strain evidence="8 9">DSM 15201</strain>
    </source>
</reference>
<sequence length="248" mass="26874">MRRALRVLTLIVVTFSCRSKQAPVDSGRSMITQRSFEREDERAQMVARQLQTRGIDDPRVLAAMLAVPRHRFMPANVAGRAYADGAQPIGHGVTISQPYIVALMTQLAELEAGETVLEIGTGSGYQAAVLAELGATVYTIERIAALARRAEATLHELGYANVEVRHADGYAGWPERAPFDAILLTAAPPKLPEALTDQLALGGRLVAPVGSDLGWQQLIVIEREQDALVRKKVLDVAFVPMLPGTISD</sequence>
<name>A0A0C2CTC7_9BACT</name>
<evidence type="ECO:0000256" key="1">
    <source>
        <dbReference type="ARBA" id="ARBA00004496"/>
    </source>
</evidence>
<comment type="function">
    <text evidence="7">Catalyzes the methyl esterification of L-isoaspartyl residues in peptides and proteins that result from spontaneous decomposition of normal L-aspartyl and L-asparaginyl residues. It plays a role in the repair and/or degradation of damaged proteins.</text>
</comment>
<accession>A0A0C2CTC7</accession>
<comment type="subcellular location">
    <subcellularLocation>
        <location evidence="1 7">Cytoplasm</location>
    </subcellularLocation>
</comment>
<dbReference type="Pfam" id="PF01135">
    <property type="entry name" value="PCMT"/>
    <property type="match status" value="1"/>
</dbReference>
<dbReference type="NCBIfam" id="NF001453">
    <property type="entry name" value="PRK00312.1"/>
    <property type="match status" value="1"/>
</dbReference>
<dbReference type="PROSITE" id="PS51257">
    <property type="entry name" value="PROKAR_LIPOPROTEIN"/>
    <property type="match status" value="1"/>
</dbReference>
<dbReference type="InterPro" id="IPR000682">
    <property type="entry name" value="PCMT"/>
</dbReference>
<protein>
    <recommendedName>
        <fullName evidence="7">Protein-L-isoaspartate O-methyltransferase</fullName>
        <ecNumber evidence="7">2.1.1.77</ecNumber>
    </recommendedName>
    <alternativeName>
        <fullName evidence="7">L-isoaspartyl protein carboxyl methyltransferase</fullName>
    </alternativeName>
    <alternativeName>
        <fullName evidence="7">Protein L-isoaspartyl methyltransferase</fullName>
    </alternativeName>
    <alternativeName>
        <fullName evidence="7">Protein-beta-aspartate methyltransferase</fullName>
        <shortName evidence="7">PIMT</shortName>
    </alternativeName>
</protein>
<evidence type="ECO:0000256" key="7">
    <source>
        <dbReference type="HAMAP-Rule" id="MF_00090"/>
    </source>
</evidence>
<dbReference type="GO" id="GO:0005737">
    <property type="term" value="C:cytoplasm"/>
    <property type="evidence" value="ECO:0007669"/>
    <property type="project" value="UniProtKB-SubCell"/>
</dbReference>
<comment type="caution">
    <text evidence="8">The sequence shown here is derived from an EMBL/GenBank/DDBJ whole genome shotgun (WGS) entry which is preliminary data.</text>
</comment>
<dbReference type="EMBL" id="JMCC02000073">
    <property type="protein sequence ID" value="KIG14421.1"/>
    <property type="molecule type" value="Genomic_DNA"/>
</dbReference>
<dbReference type="HAMAP" id="MF_00090">
    <property type="entry name" value="PIMT"/>
    <property type="match status" value="1"/>
</dbReference>
<dbReference type="Gene3D" id="3.40.50.150">
    <property type="entry name" value="Vaccinia Virus protein VP39"/>
    <property type="match status" value="1"/>
</dbReference>
<dbReference type="Proteomes" id="UP000031599">
    <property type="component" value="Unassembled WGS sequence"/>
</dbReference>
<evidence type="ECO:0000313" key="9">
    <source>
        <dbReference type="Proteomes" id="UP000031599"/>
    </source>
</evidence>
<evidence type="ECO:0000256" key="6">
    <source>
        <dbReference type="ARBA" id="ARBA00022691"/>
    </source>
</evidence>
<proteinExistence type="inferred from homology"/>
<dbReference type="AlphaFoldDB" id="A0A0C2CTC7"/>
<dbReference type="PROSITE" id="PS01279">
    <property type="entry name" value="PCMT"/>
    <property type="match status" value="1"/>
</dbReference>
<evidence type="ECO:0000256" key="5">
    <source>
        <dbReference type="ARBA" id="ARBA00022679"/>
    </source>
</evidence>
<dbReference type="PANTHER" id="PTHR11579">
    <property type="entry name" value="PROTEIN-L-ISOASPARTATE O-METHYLTRANSFERASE"/>
    <property type="match status" value="1"/>
</dbReference>
<comment type="catalytic activity">
    <reaction evidence="7">
        <text>[protein]-L-isoaspartate + S-adenosyl-L-methionine = [protein]-L-isoaspartate alpha-methyl ester + S-adenosyl-L-homocysteine</text>
        <dbReference type="Rhea" id="RHEA:12705"/>
        <dbReference type="Rhea" id="RHEA-COMP:12143"/>
        <dbReference type="Rhea" id="RHEA-COMP:12144"/>
        <dbReference type="ChEBI" id="CHEBI:57856"/>
        <dbReference type="ChEBI" id="CHEBI:59789"/>
        <dbReference type="ChEBI" id="CHEBI:90596"/>
        <dbReference type="ChEBI" id="CHEBI:90598"/>
        <dbReference type="EC" id="2.1.1.77"/>
    </reaction>
</comment>
<feature type="active site" evidence="7">
    <location>
        <position position="96"/>
    </location>
</feature>
<dbReference type="GO" id="GO:0032259">
    <property type="term" value="P:methylation"/>
    <property type="evidence" value="ECO:0007669"/>
    <property type="project" value="UniProtKB-KW"/>
</dbReference>
<comment type="similarity">
    <text evidence="2 7">Belongs to the methyltransferase superfamily. L-isoaspartyl/D-aspartyl protein methyltransferase family.</text>
</comment>
<evidence type="ECO:0000256" key="2">
    <source>
        <dbReference type="ARBA" id="ARBA00005369"/>
    </source>
</evidence>
<keyword evidence="6 7" id="KW-0949">S-adenosyl-L-methionine</keyword>